<name>A0A7J9G4J0_9ROSI</name>
<dbReference type="EMBL" id="JABFAD010000002">
    <property type="protein sequence ID" value="MBA0792044.1"/>
    <property type="molecule type" value="Genomic_DNA"/>
</dbReference>
<sequence length="31" mass="3358">MTCLVEKIIAALVGMSIDSLLLLKMRSGTHI</sequence>
<evidence type="ECO:0000313" key="2">
    <source>
        <dbReference type="Proteomes" id="UP000593560"/>
    </source>
</evidence>
<dbReference type="Proteomes" id="UP000593560">
    <property type="component" value="Unassembled WGS sequence"/>
</dbReference>
<gene>
    <name evidence="1" type="ORF">Gohar_016572</name>
</gene>
<keyword evidence="2" id="KW-1185">Reference proteome</keyword>
<organism evidence="1 2">
    <name type="scientific">Gossypium harknessii</name>
    <dbReference type="NCBI Taxonomy" id="34285"/>
    <lineage>
        <taxon>Eukaryota</taxon>
        <taxon>Viridiplantae</taxon>
        <taxon>Streptophyta</taxon>
        <taxon>Embryophyta</taxon>
        <taxon>Tracheophyta</taxon>
        <taxon>Spermatophyta</taxon>
        <taxon>Magnoliopsida</taxon>
        <taxon>eudicotyledons</taxon>
        <taxon>Gunneridae</taxon>
        <taxon>Pentapetalae</taxon>
        <taxon>rosids</taxon>
        <taxon>malvids</taxon>
        <taxon>Malvales</taxon>
        <taxon>Malvaceae</taxon>
        <taxon>Malvoideae</taxon>
        <taxon>Gossypium</taxon>
    </lineage>
</organism>
<accession>A0A7J9G4J0</accession>
<proteinExistence type="predicted"/>
<comment type="caution">
    <text evidence="1">The sequence shown here is derived from an EMBL/GenBank/DDBJ whole genome shotgun (WGS) entry which is preliminary data.</text>
</comment>
<reference evidence="1 2" key="1">
    <citation type="journal article" date="2019" name="Genome Biol. Evol.">
        <title>Insights into the evolution of the New World diploid cottons (Gossypium, subgenus Houzingenia) based on genome sequencing.</title>
        <authorList>
            <person name="Grover C.E."/>
            <person name="Arick M.A. 2nd"/>
            <person name="Thrash A."/>
            <person name="Conover J.L."/>
            <person name="Sanders W.S."/>
            <person name="Peterson D.G."/>
            <person name="Frelichowski J.E."/>
            <person name="Scheffler J.A."/>
            <person name="Scheffler B.E."/>
            <person name="Wendel J.F."/>
        </authorList>
    </citation>
    <scope>NUCLEOTIDE SEQUENCE [LARGE SCALE GENOMIC DNA]</scope>
    <source>
        <strain evidence="1">0</strain>
        <tissue evidence="1">Leaf</tissue>
    </source>
</reference>
<protein>
    <submittedName>
        <fullName evidence="1">Uncharacterized protein</fullName>
    </submittedName>
</protein>
<dbReference type="AlphaFoldDB" id="A0A7J9G4J0"/>
<evidence type="ECO:0000313" key="1">
    <source>
        <dbReference type="EMBL" id="MBA0792044.1"/>
    </source>
</evidence>